<feature type="domain" description="C3H1-type" evidence="11">
    <location>
        <begin position="211"/>
        <end position="239"/>
    </location>
</feature>
<dbReference type="WBParaSite" id="Pan_g16784.t1">
    <property type="protein sequence ID" value="Pan_g16784.t1"/>
    <property type="gene ID" value="Pan_g16784"/>
</dbReference>
<evidence type="ECO:0000256" key="3">
    <source>
        <dbReference type="ARBA" id="ARBA00022737"/>
    </source>
</evidence>
<keyword evidence="5 9" id="KW-0862">Zinc</keyword>
<sequence>MYGNAFLRALLTHLSPWGPCDCRWSLPPVIDNTKLGTLTSQAAASLATGNGSFVDSPGHGTPFSLEVLRAASPLYIRFLQRVASSLSVLLAASVVPPPANSILASVQSPMFDENSNSTTASAATLAALGAAAATSSANVNPTAPNNVNAVAASAASGAPVNQTHIMSQLMNAKDSRWLQLEVCREFLRGQCSRNDVECKFAHPPPHVDVQNGRVTACYDSIKGRCTRENPKCKYLHPPQHLKDQLLINGKNTLAIKNLIATQLQNNGAAAALQPQIPVNLSQLLQQQQQQQQQQHPALVQAVPFQYYPHLFQYPLIPQGAADLYSVQAQPSATLAAQQHLALYQAQQQLQQQSSTNPLLAAVLQQQQAAAQHAQLAASLGASPPLASLESRKRTYRAAALDAGANGGDSSTANAVAAAAAAAAAAASGGTNTPSTSIASGIQAAAAASASTDPAMAAAIHQQILIAAAANGGPIPMKRPADKNATAGMPMYSPQAAAAAAAGNFNPYLPIPGYMPAVSFGQPSLPPRF</sequence>
<dbReference type="GO" id="GO:0008270">
    <property type="term" value="F:zinc ion binding"/>
    <property type="evidence" value="ECO:0007669"/>
    <property type="project" value="UniProtKB-KW"/>
</dbReference>
<evidence type="ECO:0000256" key="9">
    <source>
        <dbReference type="PROSITE-ProRule" id="PRU00723"/>
    </source>
</evidence>
<feature type="signal peptide" evidence="10">
    <location>
        <begin position="1"/>
        <end position="22"/>
    </location>
</feature>
<evidence type="ECO:0000256" key="5">
    <source>
        <dbReference type="ARBA" id="ARBA00022833"/>
    </source>
</evidence>
<dbReference type="InterPro" id="IPR000571">
    <property type="entry name" value="Znf_CCCH"/>
</dbReference>
<dbReference type="AlphaFoldDB" id="A0A7E4V6C1"/>
<name>A0A7E4V6C1_PANRE</name>
<dbReference type="PANTHER" id="PTHR12675:SF12">
    <property type="entry name" value="PROTEIN MUSCLEBLIND"/>
    <property type="match status" value="1"/>
</dbReference>
<dbReference type="PROSITE" id="PS50103">
    <property type="entry name" value="ZF_C3H1"/>
    <property type="match status" value="2"/>
</dbReference>
<dbReference type="GO" id="GO:0003723">
    <property type="term" value="F:RNA binding"/>
    <property type="evidence" value="ECO:0007669"/>
    <property type="project" value="TreeGrafter"/>
</dbReference>
<organism evidence="12 13">
    <name type="scientific">Panagrellus redivivus</name>
    <name type="common">Microworm</name>
    <dbReference type="NCBI Taxonomy" id="6233"/>
    <lineage>
        <taxon>Eukaryota</taxon>
        <taxon>Metazoa</taxon>
        <taxon>Ecdysozoa</taxon>
        <taxon>Nematoda</taxon>
        <taxon>Chromadorea</taxon>
        <taxon>Rhabditida</taxon>
        <taxon>Tylenchina</taxon>
        <taxon>Panagrolaimomorpha</taxon>
        <taxon>Panagrolaimoidea</taxon>
        <taxon>Panagrolaimidae</taxon>
        <taxon>Panagrellus</taxon>
    </lineage>
</organism>
<dbReference type="Pfam" id="PF22628">
    <property type="entry name" value="zf-CCCH_10"/>
    <property type="match status" value="2"/>
</dbReference>
<evidence type="ECO:0000256" key="6">
    <source>
        <dbReference type="ARBA" id="ARBA00023242"/>
    </source>
</evidence>
<reference evidence="13" key="2">
    <citation type="submission" date="2020-10" db="UniProtKB">
        <authorList>
            <consortium name="WormBaseParasite"/>
        </authorList>
    </citation>
    <scope>IDENTIFICATION</scope>
</reference>
<evidence type="ECO:0000256" key="2">
    <source>
        <dbReference type="ARBA" id="ARBA00022723"/>
    </source>
</evidence>
<evidence type="ECO:0000313" key="13">
    <source>
        <dbReference type="WBParaSite" id="Pan_g16784.t1"/>
    </source>
</evidence>
<evidence type="ECO:0000313" key="12">
    <source>
        <dbReference type="Proteomes" id="UP000492821"/>
    </source>
</evidence>
<dbReference type="PANTHER" id="PTHR12675">
    <property type="entry name" value="MUSCLEBLIND-LIKE PROTEIN"/>
    <property type="match status" value="1"/>
</dbReference>
<evidence type="ECO:0000256" key="4">
    <source>
        <dbReference type="ARBA" id="ARBA00022771"/>
    </source>
</evidence>
<keyword evidence="3" id="KW-0677">Repeat</keyword>
<reference evidence="12" key="1">
    <citation type="journal article" date="2013" name="Genetics">
        <title>The draft genome and transcriptome of Panagrellus redivivus are shaped by the harsh demands of a free-living lifestyle.</title>
        <authorList>
            <person name="Srinivasan J."/>
            <person name="Dillman A.R."/>
            <person name="Macchietto M.G."/>
            <person name="Heikkinen L."/>
            <person name="Lakso M."/>
            <person name="Fracchia K.M."/>
            <person name="Antoshechkin I."/>
            <person name="Mortazavi A."/>
            <person name="Wong G."/>
            <person name="Sternberg P.W."/>
        </authorList>
    </citation>
    <scope>NUCLEOTIDE SEQUENCE [LARGE SCALE GENOMIC DNA]</scope>
    <source>
        <strain evidence="12">MT8872</strain>
    </source>
</reference>
<protein>
    <recommendedName>
        <fullName evidence="8">Muscleblind-like protein</fullName>
    </recommendedName>
</protein>
<dbReference type="FunFam" id="3.30.1370.210:FF:000005">
    <property type="entry name" value="Muscleblind, isoform M"/>
    <property type="match status" value="1"/>
</dbReference>
<keyword evidence="10" id="KW-0732">Signal</keyword>
<evidence type="ECO:0000256" key="7">
    <source>
        <dbReference type="ARBA" id="ARBA00038226"/>
    </source>
</evidence>
<feature type="domain" description="C3H1-type" evidence="11">
    <location>
        <begin position="177"/>
        <end position="205"/>
    </location>
</feature>
<keyword evidence="2 9" id="KW-0479">Metal-binding</keyword>
<dbReference type="Proteomes" id="UP000492821">
    <property type="component" value="Unassembled WGS sequence"/>
</dbReference>
<keyword evidence="6" id="KW-0539">Nucleus</keyword>
<proteinExistence type="inferred from homology"/>
<accession>A0A7E4V6C1</accession>
<dbReference type="SMART" id="SM00356">
    <property type="entry name" value="ZnF_C3H1"/>
    <property type="match status" value="2"/>
</dbReference>
<comment type="subcellular location">
    <subcellularLocation>
        <location evidence="1">Nucleus</location>
    </subcellularLocation>
</comment>
<dbReference type="GO" id="GO:0043484">
    <property type="term" value="P:regulation of RNA splicing"/>
    <property type="evidence" value="ECO:0007669"/>
    <property type="project" value="TreeGrafter"/>
</dbReference>
<feature type="zinc finger region" description="C3H1-type" evidence="9">
    <location>
        <begin position="177"/>
        <end position="205"/>
    </location>
</feature>
<dbReference type="InterPro" id="IPR054429">
    <property type="entry name" value="Znf-CCCH_Muscleblind-like"/>
</dbReference>
<dbReference type="Gene3D" id="3.30.1370.210">
    <property type="match status" value="1"/>
</dbReference>
<evidence type="ECO:0000256" key="10">
    <source>
        <dbReference type="SAM" id="SignalP"/>
    </source>
</evidence>
<dbReference type="GO" id="GO:0005654">
    <property type="term" value="C:nucleoplasm"/>
    <property type="evidence" value="ECO:0007669"/>
    <property type="project" value="TreeGrafter"/>
</dbReference>
<dbReference type="GO" id="GO:0005737">
    <property type="term" value="C:cytoplasm"/>
    <property type="evidence" value="ECO:0007669"/>
    <property type="project" value="TreeGrafter"/>
</dbReference>
<feature type="zinc finger region" description="C3H1-type" evidence="9">
    <location>
        <begin position="211"/>
        <end position="239"/>
    </location>
</feature>
<comment type="similarity">
    <text evidence="7">Belongs to the muscleblind family.</text>
</comment>
<keyword evidence="12" id="KW-1185">Reference proteome</keyword>
<evidence type="ECO:0000259" key="11">
    <source>
        <dbReference type="PROSITE" id="PS50103"/>
    </source>
</evidence>
<evidence type="ECO:0000256" key="1">
    <source>
        <dbReference type="ARBA" id="ARBA00004123"/>
    </source>
</evidence>
<keyword evidence="4 9" id="KW-0863">Zinc-finger</keyword>
<evidence type="ECO:0000256" key="8">
    <source>
        <dbReference type="ARBA" id="ARBA00073793"/>
    </source>
</evidence>
<feature type="chain" id="PRO_5028916586" description="Muscleblind-like protein" evidence="10">
    <location>
        <begin position="23"/>
        <end position="528"/>
    </location>
</feature>